<dbReference type="InterPro" id="IPR006114">
    <property type="entry name" value="6PGDH_C"/>
</dbReference>
<dbReference type="Gene3D" id="1.10.1040.10">
    <property type="entry name" value="N-(1-d-carboxylethyl)-l-norvaline Dehydrogenase, domain 2"/>
    <property type="match status" value="1"/>
</dbReference>
<dbReference type="GO" id="GO:0006098">
    <property type="term" value="P:pentose-phosphate shunt"/>
    <property type="evidence" value="ECO:0007669"/>
    <property type="project" value="InterPro"/>
</dbReference>
<keyword evidence="3" id="KW-1185">Reference proteome</keyword>
<comment type="caution">
    <text evidence="2">The sequence shown here is derived from an EMBL/GenBank/DDBJ whole genome shotgun (WGS) entry which is preliminary data.</text>
</comment>
<reference evidence="2" key="2">
    <citation type="submission" date="2023-05" db="EMBL/GenBank/DDBJ databases">
        <authorList>
            <consortium name="Lawrence Berkeley National Laboratory"/>
            <person name="Steindorff A."/>
            <person name="Hensen N."/>
            <person name="Bonometti L."/>
            <person name="Westerberg I."/>
            <person name="Brannstrom I.O."/>
            <person name="Guillou S."/>
            <person name="Cros-Aarteil S."/>
            <person name="Calhoun S."/>
            <person name="Haridas S."/>
            <person name="Kuo A."/>
            <person name="Mondo S."/>
            <person name="Pangilinan J."/>
            <person name="Riley R."/>
            <person name="Labutti K."/>
            <person name="Andreopoulos B."/>
            <person name="Lipzen A."/>
            <person name="Chen C."/>
            <person name="Yanf M."/>
            <person name="Daum C."/>
            <person name="Ng V."/>
            <person name="Clum A."/>
            <person name="Ohm R."/>
            <person name="Martin F."/>
            <person name="Silar P."/>
            <person name="Natvig D."/>
            <person name="Lalanne C."/>
            <person name="Gautier V."/>
            <person name="Ament-Velasquez S.L."/>
            <person name="Kruys A."/>
            <person name="Hutchinson M.I."/>
            <person name="Powell A.J."/>
            <person name="Barry K."/>
            <person name="Miller A.N."/>
            <person name="Grigoriev I.V."/>
            <person name="Debuchy R."/>
            <person name="Gladieux P."/>
            <person name="Thoren M.H."/>
            <person name="Johannesson H."/>
        </authorList>
    </citation>
    <scope>NUCLEOTIDE SEQUENCE</scope>
    <source>
        <strain evidence="2">CBS 892.96</strain>
    </source>
</reference>
<dbReference type="EMBL" id="MU866102">
    <property type="protein sequence ID" value="KAK4180243.1"/>
    <property type="molecule type" value="Genomic_DNA"/>
</dbReference>
<dbReference type="InterPro" id="IPR013328">
    <property type="entry name" value="6PGD_dom2"/>
</dbReference>
<dbReference type="GO" id="GO:0004616">
    <property type="term" value="F:phosphogluconate dehydrogenase (decarboxylating) activity"/>
    <property type="evidence" value="ECO:0007669"/>
    <property type="project" value="InterPro"/>
</dbReference>
<evidence type="ECO:0000313" key="3">
    <source>
        <dbReference type="Proteomes" id="UP001302321"/>
    </source>
</evidence>
<dbReference type="Proteomes" id="UP001302321">
    <property type="component" value="Unassembled WGS sequence"/>
</dbReference>
<organism evidence="2 3">
    <name type="scientific">Triangularia setosa</name>
    <dbReference type="NCBI Taxonomy" id="2587417"/>
    <lineage>
        <taxon>Eukaryota</taxon>
        <taxon>Fungi</taxon>
        <taxon>Dikarya</taxon>
        <taxon>Ascomycota</taxon>
        <taxon>Pezizomycotina</taxon>
        <taxon>Sordariomycetes</taxon>
        <taxon>Sordariomycetidae</taxon>
        <taxon>Sordariales</taxon>
        <taxon>Podosporaceae</taxon>
        <taxon>Triangularia</taxon>
    </lineage>
</organism>
<dbReference type="SUPFAM" id="SSF48179">
    <property type="entry name" value="6-phosphogluconate dehydrogenase C-terminal domain-like"/>
    <property type="match status" value="1"/>
</dbReference>
<name>A0AAN6WDX0_9PEZI</name>
<evidence type="ECO:0000313" key="2">
    <source>
        <dbReference type="EMBL" id="KAK4180243.1"/>
    </source>
</evidence>
<reference evidence="2" key="1">
    <citation type="journal article" date="2023" name="Mol. Phylogenet. Evol.">
        <title>Genome-scale phylogeny and comparative genomics of the fungal order Sordariales.</title>
        <authorList>
            <person name="Hensen N."/>
            <person name="Bonometti L."/>
            <person name="Westerberg I."/>
            <person name="Brannstrom I.O."/>
            <person name="Guillou S."/>
            <person name="Cros-Aarteil S."/>
            <person name="Calhoun S."/>
            <person name="Haridas S."/>
            <person name="Kuo A."/>
            <person name="Mondo S."/>
            <person name="Pangilinan J."/>
            <person name="Riley R."/>
            <person name="LaButti K."/>
            <person name="Andreopoulos B."/>
            <person name="Lipzen A."/>
            <person name="Chen C."/>
            <person name="Yan M."/>
            <person name="Daum C."/>
            <person name="Ng V."/>
            <person name="Clum A."/>
            <person name="Steindorff A."/>
            <person name="Ohm R.A."/>
            <person name="Martin F."/>
            <person name="Silar P."/>
            <person name="Natvig D.O."/>
            <person name="Lalanne C."/>
            <person name="Gautier V."/>
            <person name="Ament-Velasquez S.L."/>
            <person name="Kruys A."/>
            <person name="Hutchinson M.I."/>
            <person name="Powell A.J."/>
            <person name="Barry K."/>
            <person name="Miller A.N."/>
            <person name="Grigoriev I.V."/>
            <person name="Debuchy R."/>
            <person name="Gladieux P."/>
            <person name="Hiltunen Thoren M."/>
            <person name="Johannesson H."/>
        </authorList>
    </citation>
    <scope>NUCLEOTIDE SEQUENCE</scope>
    <source>
        <strain evidence="2">CBS 892.96</strain>
    </source>
</reference>
<accession>A0AAN6WDX0</accession>
<protein>
    <recommendedName>
        <fullName evidence="1">6-phosphogluconate dehydrogenase C-terminal domain-containing protein</fullName>
    </recommendedName>
</protein>
<evidence type="ECO:0000259" key="1">
    <source>
        <dbReference type="SMART" id="SM01350"/>
    </source>
</evidence>
<dbReference type="SMART" id="SM01350">
    <property type="entry name" value="6PGD"/>
    <property type="match status" value="1"/>
</dbReference>
<gene>
    <name evidence="2" type="ORF">QBC36DRAFT_297816</name>
</gene>
<dbReference type="InterPro" id="IPR008927">
    <property type="entry name" value="6-PGluconate_DH-like_C_sf"/>
</dbReference>
<dbReference type="Pfam" id="PF00393">
    <property type="entry name" value="6PGD"/>
    <property type="match status" value="1"/>
</dbReference>
<proteinExistence type="predicted"/>
<dbReference type="AlphaFoldDB" id="A0AAN6WDX0"/>
<sequence>MITGLGTGYDEVGDVLRNWNESGKKGEHVLAVVKDKVVQDVDNSEGTGTWAAKEGIRLHVPHPTIAVAHIFRVASADAAKKEKANKALGGGDLHVPALSASLEYFKYSNSASLLTHFEEAELD</sequence>
<feature type="domain" description="6-phosphogluconate dehydrogenase C-terminal" evidence="1">
    <location>
        <begin position="1"/>
        <end position="120"/>
    </location>
</feature>